<feature type="compositionally biased region" description="Polar residues" evidence="3">
    <location>
        <begin position="525"/>
        <end position="534"/>
    </location>
</feature>
<feature type="coiled-coil region" evidence="2">
    <location>
        <begin position="209"/>
        <end position="300"/>
    </location>
</feature>
<feature type="non-terminal residue" evidence="5">
    <location>
        <position position="1"/>
    </location>
</feature>
<keyword evidence="1 2" id="KW-0175">Coiled coil</keyword>
<dbReference type="GO" id="GO:0051286">
    <property type="term" value="C:cell tip"/>
    <property type="evidence" value="ECO:0007669"/>
    <property type="project" value="TreeGrafter"/>
</dbReference>
<dbReference type="EMBL" id="JAEFCI010011458">
    <property type="protein sequence ID" value="KAG5456613.1"/>
    <property type="molecule type" value="Genomic_DNA"/>
</dbReference>
<feature type="region of interest" description="Disordered" evidence="3">
    <location>
        <begin position="523"/>
        <end position="551"/>
    </location>
</feature>
<gene>
    <name evidence="5" type="ORF">BJ554DRAFT_3600</name>
</gene>
<dbReference type="Gene3D" id="6.10.140.910">
    <property type="match status" value="1"/>
</dbReference>
<sequence length="597" mass="62986">AQAATSHISPAGHAKPGVALAAFPERRASEDESMPLSSLVVSAGPVTSTGEHAAQPNAVPHGLAVGPPVDAHNSNYSIWLPPKAAVVATAAQKGSTRVTAGDGDILNDVTAVRKESVHVRSKSAPLGAEAALGTLASAGPFEDTASGDIGENALGSERRPAACEELSPAGPQGSAQAKFQLRGASATAAAGGGLGGSRCPNCRELLLQIDRHHDVETDLTQEIEQLEQQLAREQQALAQMTLSKQLLEQEMEDLTASLFEQANRMVMEESAMRDALEKKNKELEGKLESTVSAVAKREEELKVVRKTLKEDLVRRRSLSRGPSSVNLTIDVANAPTGTFGRRSPSRGSSQMSLGSIKEAHDGTDLAMRLPRFALQDVKDPNSVHLDGAAYNEFQEHIKAAAKATASTYATLGTSFLKRVMVEDIEPCLFQGSSAWKIPFYRNRLLLAIIKDTIEIRHWSLRSTTAEGEPDGSSGIAAGFGKILGFNKGAGATKSVGRLALESAAVAGSARKVLVYQIRLDASESADPSPTTSAKVDSIPGGGGGGGSAPESAASWQPLDRFCKDRIVAVCDFYVYLSQLRQGLLGKNIPLLGMVWSS</sequence>
<evidence type="ECO:0000256" key="2">
    <source>
        <dbReference type="SAM" id="Coils"/>
    </source>
</evidence>
<name>A0A8H7ZN94_9FUNG</name>
<reference evidence="5 6" key="1">
    <citation type="journal article" name="Sci. Rep.">
        <title>Genome-scale phylogenetic analyses confirm Olpidium as the closest living zoosporic fungus to the non-flagellated, terrestrial fungi.</title>
        <authorList>
            <person name="Chang Y."/>
            <person name="Rochon D."/>
            <person name="Sekimoto S."/>
            <person name="Wang Y."/>
            <person name="Chovatia M."/>
            <person name="Sandor L."/>
            <person name="Salamov A."/>
            <person name="Grigoriev I.V."/>
            <person name="Stajich J.E."/>
            <person name="Spatafora J.W."/>
        </authorList>
    </citation>
    <scope>NUCLEOTIDE SEQUENCE [LARGE SCALE GENOMIC DNA]</scope>
    <source>
        <strain evidence="5">S191</strain>
    </source>
</reference>
<proteinExistence type="predicted"/>
<dbReference type="InterPro" id="IPR040351">
    <property type="entry name" value="RAB3IL/RAB3IP/Sec2"/>
</dbReference>
<organism evidence="5 6">
    <name type="scientific">Olpidium bornovanus</name>
    <dbReference type="NCBI Taxonomy" id="278681"/>
    <lineage>
        <taxon>Eukaryota</taxon>
        <taxon>Fungi</taxon>
        <taxon>Fungi incertae sedis</taxon>
        <taxon>Olpidiomycota</taxon>
        <taxon>Olpidiomycotina</taxon>
        <taxon>Olpidiomycetes</taxon>
        <taxon>Olpidiales</taxon>
        <taxon>Olpidiaceae</taxon>
        <taxon>Olpidium</taxon>
    </lineage>
</organism>
<dbReference type="GO" id="GO:0006887">
    <property type="term" value="P:exocytosis"/>
    <property type="evidence" value="ECO:0007669"/>
    <property type="project" value="TreeGrafter"/>
</dbReference>
<evidence type="ECO:0000256" key="3">
    <source>
        <dbReference type="SAM" id="MobiDB-lite"/>
    </source>
</evidence>
<dbReference type="CDD" id="cd21044">
    <property type="entry name" value="Rab11BD_RAB3IP_like"/>
    <property type="match status" value="1"/>
</dbReference>
<dbReference type="Pfam" id="PF06428">
    <property type="entry name" value="Sec2p"/>
    <property type="match status" value="1"/>
</dbReference>
<dbReference type="GO" id="GO:0070319">
    <property type="term" value="C:Golgi to plasma membrane transport vesicle"/>
    <property type="evidence" value="ECO:0007669"/>
    <property type="project" value="TreeGrafter"/>
</dbReference>
<comment type="caution">
    <text evidence="5">The sequence shown here is derived from an EMBL/GenBank/DDBJ whole genome shotgun (WGS) entry which is preliminary data.</text>
</comment>
<dbReference type="SUPFAM" id="SSF144284">
    <property type="entry name" value="Sec2 N-terminal region"/>
    <property type="match status" value="1"/>
</dbReference>
<dbReference type="PANTHER" id="PTHR14430:SF0">
    <property type="entry name" value="SEC2P DOMAIN-CONTAINING PROTEIN"/>
    <property type="match status" value="1"/>
</dbReference>
<dbReference type="Proteomes" id="UP000673691">
    <property type="component" value="Unassembled WGS sequence"/>
</dbReference>
<evidence type="ECO:0000313" key="6">
    <source>
        <dbReference type="Proteomes" id="UP000673691"/>
    </source>
</evidence>
<dbReference type="InterPro" id="IPR009449">
    <property type="entry name" value="Sec2_N"/>
</dbReference>
<dbReference type="OrthoDB" id="5560525at2759"/>
<dbReference type="AlphaFoldDB" id="A0A8H7ZN94"/>
<evidence type="ECO:0000259" key="4">
    <source>
        <dbReference type="Pfam" id="PF06428"/>
    </source>
</evidence>
<keyword evidence="6" id="KW-1185">Reference proteome</keyword>
<evidence type="ECO:0000256" key="1">
    <source>
        <dbReference type="ARBA" id="ARBA00023054"/>
    </source>
</evidence>
<dbReference type="GO" id="GO:0005085">
    <property type="term" value="F:guanyl-nucleotide exchange factor activity"/>
    <property type="evidence" value="ECO:0007669"/>
    <property type="project" value="InterPro"/>
</dbReference>
<evidence type="ECO:0000313" key="5">
    <source>
        <dbReference type="EMBL" id="KAG5456613.1"/>
    </source>
</evidence>
<feature type="domain" description="GDP/GTP exchange factor Sec2 N-terminal" evidence="4">
    <location>
        <begin position="216"/>
        <end position="309"/>
    </location>
</feature>
<protein>
    <recommendedName>
        <fullName evidence="4">GDP/GTP exchange factor Sec2 N-terminal domain-containing protein</fullName>
    </recommendedName>
</protein>
<accession>A0A8H7ZN94</accession>
<dbReference type="PANTHER" id="PTHR14430">
    <property type="entry name" value="RABIN3-RELATED"/>
    <property type="match status" value="1"/>
</dbReference>